<evidence type="ECO:0008006" key="4">
    <source>
        <dbReference type="Google" id="ProtNLM"/>
    </source>
</evidence>
<evidence type="ECO:0000313" key="3">
    <source>
        <dbReference type="Proteomes" id="UP000248857"/>
    </source>
</evidence>
<accession>A0A2W1JG59</accession>
<reference evidence="2 3" key="1">
    <citation type="journal article" date="2018" name="Sci. Rep.">
        <title>A novel species of the marine cyanobacterium Acaryochloris with a unique pigment content and lifestyle.</title>
        <authorList>
            <person name="Partensky F."/>
            <person name="Six C."/>
            <person name="Ratin M."/>
            <person name="Garczarek L."/>
            <person name="Vaulot D."/>
            <person name="Probert I."/>
            <person name="Calteau A."/>
            <person name="Gourvil P."/>
            <person name="Marie D."/>
            <person name="Grebert T."/>
            <person name="Bouchier C."/>
            <person name="Le Panse S."/>
            <person name="Gachenot M."/>
            <person name="Rodriguez F."/>
            <person name="Garrido J.L."/>
        </authorList>
    </citation>
    <scope>NUCLEOTIDE SEQUENCE [LARGE SCALE GENOMIC DNA]</scope>
    <source>
        <strain evidence="2 3">RCC1774</strain>
    </source>
</reference>
<gene>
    <name evidence="2" type="ORF">C1752_03383</name>
</gene>
<dbReference type="InterPro" id="IPR021256">
    <property type="entry name" value="DUF2808"/>
</dbReference>
<proteinExistence type="predicted"/>
<evidence type="ECO:0000256" key="1">
    <source>
        <dbReference type="SAM" id="SignalP"/>
    </source>
</evidence>
<organism evidence="2 3">
    <name type="scientific">Acaryochloris thomasi RCC1774</name>
    <dbReference type="NCBI Taxonomy" id="1764569"/>
    <lineage>
        <taxon>Bacteria</taxon>
        <taxon>Bacillati</taxon>
        <taxon>Cyanobacteriota</taxon>
        <taxon>Cyanophyceae</taxon>
        <taxon>Acaryochloridales</taxon>
        <taxon>Acaryochloridaceae</taxon>
        <taxon>Acaryochloris</taxon>
        <taxon>Acaryochloris thomasi</taxon>
    </lineage>
</organism>
<comment type="caution">
    <text evidence="2">The sequence shown here is derived from an EMBL/GenBank/DDBJ whole genome shotgun (WGS) entry which is preliminary data.</text>
</comment>
<keyword evidence="3" id="KW-1185">Reference proteome</keyword>
<name>A0A2W1JG59_9CYAN</name>
<keyword evidence="1" id="KW-0732">Signal</keyword>
<evidence type="ECO:0000313" key="2">
    <source>
        <dbReference type="EMBL" id="PZD72548.1"/>
    </source>
</evidence>
<feature type="chain" id="PRO_5016181796" description="DUF2808 domain-containing protein" evidence="1">
    <location>
        <begin position="24"/>
        <end position="196"/>
    </location>
</feature>
<dbReference type="EMBL" id="PQWO01000009">
    <property type="protein sequence ID" value="PZD72548.1"/>
    <property type="molecule type" value="Genomic_DNA"/>
</dbReference>
<dbReference type="RefSeq" id="WP_233501606.1">
    <property type="nucleotide sequence ID" value="NZ_CAWNWM010000009.1"/>
</dbReference>
<dbReference type="Pfam" id="PF10989">
    <property type="entry name" value="DUF2808"/>
    <property type="match status" value="1"/>
</dbReference>
<dbReference type="AlphaFoldDB" id="A0A2W1JG59"/>
<dbReference type="Proteomes" id="UP000248857">
    <property type="component" value="Unassembled WGS sequence"/>
</dbReference>
<feature type="signal peptide" evidence="1">
    <location>
        <begin position="1"/>
        <end position="23"/>
    </location>
</feature>
<sequence>MNKVKQLKALGMGMSLPFWGAMAFSLPSAIAVLSPSAAQSLQLADGTVSFAQAPQLLKASTPHIGAAFRGADYYFTFRIPEDAGEPLQQLTFAQRKGLEQIDFRLGPTRAYPSRQRKQSIALVATTDAQQQTTVRFDEPILPGETITISLKAKRNPNLGGVYLFGVTAFPAGEKAQGQFLGYGRLHFFRAGGGGRG</sequence>
<protein>
    <recommendedName>
        <fullName evidence="4">DUF2808 domain-containing protein</fullName>
    </recommendedName>
</protein>